<dbReference type="InterPro" id="IPR051289">
    <property type="entry name" value="LAGLIDADG_Endonuclease"/>
</dbReference>
<protein>
    <submittedName>
        <fullName evidence="2">Putative LAGLIDADG homing endonuclease</fullName>
    </submittedName>
</protein>
<keyword evidence="2" id="KW-0540">Nuclease</keyword>
<gene>
    <name evidence="2" type="primary">orf294</name>
</gene>
<dbReference type="GO" id="GO:0005739">
    <property type="term" value="C:mitochondrion"/>
    <property type="evidence" value="ECO:0007669"/>
    <property type="project" value="UniProtKB-ARBA"/>
</dbReference>
<proteinExistence type="predicted"/>
<keyword evidence="2" id="KW-0255">Endonuclease</keyword>
<geneLocation type="mitochondrion" evidence="2"/>
<evidence type="ECO:0000313" key="2">
    <source>
        <dbReference type="EMBL" id="QFU80124.1"/>
    </source>
</evidence>
<dbReference type="InterPro" id="IPR004860">
    <property type="entry name" value="LAGLIDADG_dom"/>
</dbReference>
<dbReference type="Gene3D" id="3.10.28.10">
    <property type="entry name" value="Homing endonucleases"/>
    <property type="match status" value="2"/>
</dbReference>
<name>A0A5P9NWM3_COLSC</name>
<dbReference type="SUPFAM" id="SSF55608">
    <property type="entry name" value="Homing endonucleases"/>
    <property type="match status" value="2"/>
</dbReference>
<dbReference type="EMBL" id="MN613583">
    <property type="protein sequence ID" value="QFU80124.1"/>
    <property type="molecule type" value="Genomic_DNA"/>
</dbReference>
<organism evidence="2">
    <name type="scientific">Coleochaete scutata</name>
    <dbReference type="NCBI Taxonomy" id="3125"/>
    <lineage>
        <taxon>Eukaryota</taxon>
        <taxon>Viridiplantae</taxon>
        <taxon>Streptophyta</taxon>
        <taxon>Coleochaetophyceae</taxon>
        <taxon>Coleochaetales</taxon>
        <taxon>Coleochaetaceae</taxon>
        <taxon>Coleochaete</taxon>
    </lineage>
</organism>
<keyword evidence="2" id="KW-0496">Mitochondrion</keyword>
<dbReference type="GO" id="GO:0004519">
    <property type="term" value="F:endonuclease activity"/>
    <property type="evidence" value="ECO:0007669"/>
    <property type="project" value="UniProtKB-KW"/>
</dbReference>
<dbReference type="RefSeq" id="YP_009710019.1">
    <property type="nucleotide sequence ID" value="NC_045180.1"/>
</dbReference>
<evidence type="ECO:0000259" key="1">
    <source>
        <dbReference type="Pfam" id="PF00961"/>
    </source>
</evidence>
<feature type="domain" description="Homing endonuclease LAGLIDADG" evidence="1">
    <location>
        <begin position="12"/>
        <end position="91"/>
    </location>
</feature>
<dbReference type="GeneID" id="42369825"/>
<dbReference type="PANTHER" id="PTHR36181:SF4">
    <property type="entry name" value="LAGLIDADG ENDONUCLEASE"/>
    <property type="match status" value="1"/>
</dbReference>
<dbReference type="InterPro" id="IPR027434">
    <property type="entry name" value="Homing_endonucl"/>
</dbReference>
<reference evidence="2" key="1">
    <citation type="submission" date="2019-10" db="EMBL/GenBank/DDBJ databases">
        <title>Complete mitogenome of the streptophyte green alga Coleochaete scutata (Coleochaetophyceae).</title>
        <authorList>
            <person name="Turmel M."/>
            <person name="Otis C."/>
            <person name="Lemieux C."/>
        </authorList>
    </citation>
    <scope>NUCLEOTIDE SEQUENCE</scope>
</reference>
<dbReference type="AlphaFoldDB" id="A0A5P9NWM3"/>
<dbReference type="PANTHER" id="PTHR36181">
    <property type="entry name" value="INTRON-ENCODED ENDONUCLEASE AI3-RELATED"/>
    <property type="match status" value="1"/>
</dbReference>
<keyword evidence="2" id="KW-0378">Hydrolase</keyword>
<accession>A0A5P9NWM3</accession>
<sequence>MNKINDMSWDWLAGFVDGEGSFHVSIRKSASLNPTIDRRFAIAQSSKDRDLLVKIQQFLDAGTVTKANKQGVCHLVIYNATKLSHILTNLVPRLQSIKKHKAVLFLEINELCRKKVHLLGDLNLIKDRISEFYGKLNPGQSTNNEPLSPDWIRGFVEAEGCFGVSFHKRERGYKHQIRVRFTIGLHSRDRLLLIRINNFFLVGHVTVHFQSEPKIALGEHDSVFQTGSYQYSVESIKSINEKIIPFFEEKSFHGIKKHSFELMSKVARILKDKLHLTPEGRNLIETMVKDYRAN</sequence>
<dbReference type="Pfam" id="PF00961">
    <property type="entry name" value="LAGLIDADG_1"/>
    <property type="match status" value="2"/>
</dbReference>
<feature type="domain" description="Homing endonuclease LAGLIDADG" evidence="1">
    <location>
        <begin position="153"/>
        <end position="266"/>
    </location>
</feature>